<dbReference type="GO" id="GO:0006412">
    <property type="term" value="P:translation"/>
    <property type="evidence" value="ECO:0007669"/>
    <property type="project" value="UniProtKB-KW"/>
</dbReference>
<evidence type="ECO:0000256" key="3">
    <source>
        <dbReference type="ARBA" id="ARBA00023239"/>
    </source>
</evidence>
<dbReference type="GO" id="GO:0002161">
    <property type="term" value="F:aminoacyl-tRNA deacylase activity"/>
    <property type="evidence" value="ECO:0007669"/>
    <property type="project" value="InterPro"/>
</dbReference>
<dbReference type="FunCoup" id="C2L0V2">
    <property type="interactions" value="26"/>
</dbReference>
<evidence type="ECO:0000313" key="5">
    <source>
        <dbReference type="EMBL" id="EEJ50333.1"/>
    </source>
</evidence>
<comment type="similarity">
    <text evidence="1">Belongs to the prolyl-tRNA editing family. YbaK/EbsC subfamily.</text>
</comment>
<dbReference type="eggNOG" id="COG2606">
    <property type="taxonomic scope" value="Bacteria"/>
</dbReference>
<evidence type="ECO:0000313" key="6">
    <source>
        <dbReference type="Proteomes" id="UP000004121"/>
    </source>
</evidence>
<comment type="caution">
    <text evidence="5">The sequence shown here is derived from an EMBL/GenBank/DDBJ whole genome shotgun (WGS) entry which is preliminary data.</text>
</comment>
<dbReference type="InterPro" id="IPR004369">
    <property type="entry name" value="Prolyl-tRNA_editing_YbaK/EbsC"/>
</dbReference>
<dbReference type="PANTHER" id="PTHR30411">
    <property type="entry name" value="CYTOPLASMIC PROTEIN"/>
    <property type="match status" value="1"/>
</dbReference>
<keyword evidence="3" id="KW-0456">Lyase</keyword>
<dbReference type="InterPro" id="IPR007214">
    <property type="entry name" value="YbaK/aa-tRNA-synth-assoc-dom"/>
</dbReference>
<dbReference type="HOGENOM" id="CLU_094875_3_0_9"/>
<evidence type="ECO:0000256" key="2">
    <source>
        <dbReference type="ARBA" id="ARBA00022917"/>
    </source>
</evidence>
<gene>
    <name evidence="5" type="ORF">HMPREF6123_2371</name>
</gene>
<feature type="domain" description="YbaK/aminoacyl-tRNA synthetase-associated" evidence="4">
    <location>
        <begin position="78"/>
        <end position="188"/>
    </location>
</feature>
<dbReference type="InterPro" id="IPR036754">
    <property type="entry name" value="YbaK/aa-tRNA-synt-asso_dom_sf"/>
</dbReference>
<dbReference type="STRING" id="585501.HMPREF6123_2371"/>
<dbReference type="Gene3D" id="3.90.960.10">
    <property type="entry name" value="YbaK/aminoacyl-tRNA synthetase-associated domain"/>
    <property type="match status" value="1"/>
</dbReference>
<dbReference type="PANTHER" id="PTHR30411:SF0">
    <property type="entry name" value="CYS-TRNA(PRO)_CYS-TRNA(CYS) DEACYLASE YBAK"/>
    <property type="match status" value="1"/>
</dbReference>
<name>C2L0V2_9FIRM</name>
<keyword evidence="6" id="KW-1185">Reference proteome</keyword>
<dbReference type="AlphaFoldDB" id="C2L0V2"/>
<reference evidence="5 6" key="1">
    <citation type="submission" date="2009-04" db="EMBL/GenBank/DDBJ databases">
        <authorList>
            <person name="Qin X."/>
            <person name="Bachman B."/>
            <person name="Battles P."/>
            <person name="Bell A."/>
            <person name="Bess C."/>
            <person name="Bickham C."/>
            <person name="Chaboub L."/>
            <person name="Chen D."/>
            <person name="Coyle M."/>
            <person name="Deiros D.R."/>
            <person name="Dinh H."/>
            <person name="Forbes L."/>
            <person name="Fowler G."/>
            <person name="Francisco L."/>
            <person name="Fu Q."/>
            <person name="Gubbala S."/>
            <person name="Hale W."/>
            <person name="Han Y."/>
            <person name="Hemphill L."/>
            <person name="Highlander S.K."/>
            <person name="Hirani K."/>
            <person name="Hogues M."/>
            <person name="Jackson L."/>
            <person name="Jakkamsetti A."/>
            <person name="Javaid M."/>
            <person name="Jiang H."/>
            <person name="Korchina V."/>
            <person name="Kovar C."/>
            <person name="Lara F."/>
            <person name="Lee S."/>
            <person name="Mata R."/>
            <person name="Mathew T."/>
            <person name="Moen C."/>
            <person name="Morales K."/>
            <person name="Munidasa M."/>
            <person name="Nazareth L."/>
            <person name="Ngo R."/>
            <person name="Nguyen L."/>
            <person name="Okwuonu G."/>
            <person name="Ongeri F."/>
            <person name="Patil S."/>
            <person name="Petrosino J."/>
            <person name="Pham C."/>
            <person name="Pham P."/>
            <person name="Pu L.-L."/>
            <person name="Puazo M."/>
            <person name="Raj R."/>
            <person name="Reid J."/>
            <person name="Rouhana J."/>
            <person name="Saada N."/>
            <person name="Shang Y."/>
            <person name="Simmons D."/>
            <person name="Thornton R."/>
            <person name="Warren J."/>
            <person name="Weissenberger G."/>
            <person name="Zhang J."/>
            <person name="Zhang L."/>
            <person name="Zhou C."/>
            <person name="Zhu D."/>
            <person name="Muzny D."/>
            <person name="Worley K."/>
            <person name="Gibbs R."/>
        </authorList>
    </citation>
    <scope>NUCLEOTIDE SEQUENCE [LARGE SCALE GENOMIC DNA]</scope>
    <source>
        <strain evidence="5 6">F0268</strain>
    </source>
</reference>
<dbReference type="Proteomes" id="UP000004121">
    <property type="component" value="Unassembled WGS sequence"/>
</dbReference>
<keyword evidence="2" id="KW-0648">Protein biosynthesis</keyword>
<dbReference type="GO" id="GO:0016829">
    <property type="term" value="F:lyase activity"/>
    <property type="evidence" value="ECO:0007669"/>
    <property type="project" value="UniProtKB-KW"/>
</dbReference>
<sequence length="205" mass="23011">MGFHDFLSFVLWCKMCKAKNLFFKYFPYFFSITRSKAVKEGKMAKDNKTNVCRLLDKAKIPYVEQEYPVDEEDLSGAHVASVLGFPPEIIYKTLVLKGDKTGYFVAVIPVLEEVDLKKAAKVSGNKKAEMIPMKDLQPLTGYIRGGCSPIGMKKHFPTYFQKQGEELERIYVSAGKRGLQIGLSPKALCAFVSGSFEDLIRGGEE</sequence>
<evidence type="ECO:0000256" key="1">
    <source>
        <dbReference type="ARBA" id="ARBA00009798"/>
    </source>
</evidence>
<organism evidence="5 6">
    <name type="scientific">Oribacterium sinus F0268</name>
    <dbReference type="NCBI Taxonomy" id="585501"/>
    <lineage>
        <taxon>Bacteria</taxon>
        <taxon>Bacillati</taxon>
        <taxon>Bacillota</taxon>
        <taxon>Clostridia</taxon>
        <taxon>Lachnospirales</taxon>
        <taxon>Lachnospiraceae</taxon>
        <taxon>Oribacterium</taxon>
    </lineage>
</organism>
<dbReference type="InParanoid" id="C2L0V2"/>
<accession>C2L0V2</accession>
<dbReference type="SUPFAM" id="SSF55826">
    <property type="entry name" value="YbaK/ProRS associated domain"/>
    <property type="match status" value="1"/>
</dbReference>
<evidence type="ECO:0000259" key="4">
    <source>
        <dbReference type="Pfam" id="PF04073"/>
    </source>
</evidence>
<protein>
    <submittedName>
        <fullName evidence="5">YbaK/EbsC protein</fullName>
    </submittedName>
</protein>
<dbReference type="EMBL" id="ACKX01000220">
    <property type="protein sequence ID" value="EEJ50333.1"/>
    <property type="molecule type" value="Genomic_DNA"/>
</dbReference>
<dbReference type="Pfam" id="PF04073">
    <property type="entry name" value="tRNA_edit"/>
    <property type="match status" value="1"/>
</dbReference>
<dbReference type="CDD" id="cd00002">
    <property type="entry name" value="YbaK_deacylase"/>
    <property type="match status" value="1"/>
</dbReference>
<dbReference type="NCBIfam" id="TIGR00011">
    <property type="entry name" value="YbaK_EbsC"/>
    <property type="match status" value="1"/>
</dbReference>
<proteinExistence type="inferred from homology"/>